<proteinExistence type="predicted"/>
<dbReference type="EMBL" id="JAFEKC020000002">
    <property type="protein sequence ID" value="KAK0516478.1"/>
    <property type="molecule type" value="Genomic_DNA"/>
</dbReference>
<protein>
    <submittedName>
        <fullName evidence="2">Uncharacterized protein</fullName>
    </submittedName>
</protein>
<comment type="caution">
    <text evidence="2">The sequence shown here is derived from an EMBL/GenBank/DDBJ whole genome shotgun (WGS) entry which is preliminary data.</text>
</comment>
<keyword evidence="3" id="KW-1185">Reference proteome</keyword>
<accession>A0AA39V4X9</accession>
<sequence length="220" mass="24095">MSLKRKRSSSAVSPATSSNATASSRDPSSSPSPDIYMLNSNSISPPPVRQPDTGSSHLHSRTRKRFRDNRPDENTIHEITYNKLFAAARSSQSQVESTTLFPQPQSTLSRIHQPSPRQHSLHTYWSIPSSAPCLPNPMIVAPASVLKCEDCEASLDQPDTDISMGGMEVEDVKGAEFGCRCCGRRVCGMCAVVEVDAGRECLQCRTSNRKKWVGGIGWML</sequence>
<dbReference type="Proteomes" id="UP001166286">
    <property type="component" value="Unassembled WGS sequence"/>
</dbReference>
<feature type="region of interest" description="Disordered" evidence="1">
    <location>
        <begin position="1"/>
        <end position="75"/>
    </location>
</feature>
<evidence type="ECO:0000256" key="1">
    <source>
        <dbReference type="SAM" id="MobiDB-lite"/>
    </source>
</evidence>
<evidence type="ECO:0000313" key="2">
    <source>
        <dbReference type="EMBL" id="KAK0516478.1"/>
    </source>
</evidence>
<evidence type="ECO:0000313" key="3">
    <source>
        <dbReference type="Proteomes" id="UP001166286"/>
    </source>
</evidence>
<name>A0AA39V4X9_9LECA</name>
<organism evidence="2 3">
    <name type="scientific">Cladonia borealis</name>
    <dbReference type="NCBI Taxonomy" id="184061"/>
    <lineage>
        <taxon>Eukaryota</taxon>
        <taxon>Fungi</taxon>
        <taxon>Dikarya</taxon>
        <taxon>Ascomycota</taxon>
        <taxon>Pezizomycotina</taxon>
        <taxon>Lecanoromycetes</taxon>
        <taxon>OSLEUM clade</taxon>
        <taxon>Lecanoromycetidae</taxon>
        <taxon>Lecanorales</taxon>
        <taxon>Lecanorineae</taxon>
        <taxon>Cladoniaceae</taxon>
        <taxon>Cladonia</taxon>
    </lineage>
</organism>
<gene>
    <name evidence="2" type="ORF">JMJ35_001081</name>
</gene>
<feature type="compositionally biased region" description="Low complexity" evidence="1">
    <location>
        <begin position="9"/>
        <end position="34"/>
    </location>
</feature>
<reference evidence="2" key="1">
    <citation type="submission" date="2023-03" db="EMBL/GenBank/DDBJ databases">
        <title>Complete genome of Cladonia borealis.</title>
        <authorList>
            <person name="Park H."/>
        </authorList>
    </citation>
    <scope>NUCLEOTIDE SEQUENCE</scope>
    <source>
        <strain evidence="2">ANT050790</strain>
    </source>
</reference>
<feature type="compositionally biased region" description="Basic residues" evidence="1">
    <location>
        <begin position="58"/>
        <end position="67"/>
    </location>
</feature>
<dbReference type="AlphaFoldDB" id="A0AA39V4X9"/>